<name>A0AAV4RIU6_CAEEX</name>
<protein>
    <recommendedName>
        <fullName evidence="2">Serine/threonine-protein kinase WNK CCTL2 domain-containing protein</fullName>
    </recommendedName>
</protein>
<gene>
    <name evidence="3" type="primary">wnk-1</name>
    <name evidence="3" type="ORF">CEXT_786491</name>
</gene>
<reference evidence="3 4" key="1">
    <citation type="submission" date="2021-06" db="EMBL/GenBank/DDBJ databases">
        <title>Caerostris extrusa draft genome.</title>
        <authorList>
            <person name="Kono N."/>
            <person name="Arakawa K."/>
        </authorList>
    </citation>
    <scope>NUCLEOTIDE SEQUENCE [LARGE SCALE GENOMIC DNA]</scope>
</reference>
<dbReference type="Gene3D" id="3.10.20.90">
    <property type="entry name" value="Phosphatidylinositol 3-kinase Catalytic Subunit, Chain A, domain 1"/>
    <property type="match status" value="1"/>
</dbReference>
<keyword evidence="4" id="KW-1185">Reference proteome</keyword>
<evidence type="ECO:0000259" key="2">
    <source>
        <dbReference type="Pfam" id="PF24889"/>
    </source>
</evidence>
<proteinExistence type="predicted"/>
<dbReference type="InterPro" id="IPR056865">
    <property type="entry name" value="CCTL2_WNK"/>
</dbReference>
<dbReference type="Pfam" id="PF24889">
    <property type="entry name" value="CCTL2_WNK"/>
    <property type="match status" value="1"/>
</dbReference>
<evidence type="ECO:0000256" key="1">
    <source>
        <dbReference type="SAM" id="MobiDB-lite"/>
    </source>
</evidence>
<dbReference type="EMBL" id="BPLR01008007">
    <property type="protein sequence ID" value="GIY21355.1"/>
    <property type="molecule type" value="Genomic_DNA"/>
</dbReference>
<accession>A0AAV4RIU6</accession>
<dbReference type="AlphaFoldDB" id="A0AAV4RIU6"/>
<evidence type="ECO:0000313" key="4">
    <source>
        <dbReference type="Proteomes" id="UP001054945"/>
    </source>
</evidence>
<evidence type="ECO:0000313" key="3">
    <source>
        <dbReference type="EMBL" id="GIY21355.1"/>
    </source>
</evidence>
<feature type="compositionally biased region" description="Basic and acidic residues" evidence="1">
    <location>
        <begin position="151"/>
        <end position="172"/>
    </location>
</feature>
<sequence>MVECQLESTKGKTVTFKFDYTDTSPEEIANKLVITNLLAENHAEIFTDFIQEIVRQLKESPDKIPVIQCIESLLGNYSPPTMRRQTLRDHLDLEKNLSIDSQDSSLPSTPLDQEKDWSPKKQGSPLKVVKPCLSENTPVSAAAVPPTVAEKQGHEISKRRQGRVDETYDQTK</sequence>
<feature type="compositionally biased region" description="Low complexity" evidence="1">
    <location>
        <begin position="137"/>
        <end position="149"/>
    </location>
</feature>
<feature type="compositionally biased region" description="Polar residues" evidence="1">
    <location>
        <begin position="98"/>
        <end position="111"/>
    </location>
</feature>
<feature type="domain" description="Serine/threonine-protein kinase WNK CCTL2" evidence="2">
    <location>
        <begin position="1"/>
        <end position="63"/>
    </location>
</feature>
<feature type="region of interest" description="Disordered" evidence="1">
    <location>
        <begin position="98"/>
        <end position="172"/>
    </location>
</feature>
<comment type="caution">
    <text evidence="3">The sequence shown here is derived from an EMBL/GenBank/DDBJ whole genome shotgun (WGS) entry which is preliminary data.</text>
</comment>
<organism evidence="3 4">
    <name type="scientific">Caerostris extrusa</name>
    <name type="common">Bark spider</name>
    <name type="synonym">Caerostris bankana</name>
    <dbReference type="NCBI Taxonomy" id="172846"/>
    <lineage>
        <taxon>Eukaryota</taxon>
        <taxon>Metazoa</taxon>
        <taxon>Ecdysozoa</taxon>
        <taxon>Arthropoda</taxon>
        <taxon>Chelicerata</taxon>
        <taxon>Arachnida</taxon>
        <taxon>Araneae</taxon>
        <taxon>Araneomorphae</taxon>
        <taxon>Entelegynae</taxon>
        <taxon>Araneoidea</taxon>
        <taxon>Araneidae</taxon>
        <taxon>Caerostris</taxon>
    </lineage>
</organism>
<dbReference type="Proteomes" id="UP001054945">
    <property type="component" value="Unassembled WGS sequence"/>
</dbReference>